<evidence type="ECO:0000313" key="4">
    <source>
        <dbReference type="Proteomes" id="UP000694888"/>
    </source>
</evidence>
<dbReference type="InterPro" id="IPR011029">
    <property type="entry name" value="DEATH-like_dom_sf"/>
</dbReference>
<dbReference type="GeneID" id="101864632"/>
<evidence type="ECO:0000259" key="3">
    <source>
        <dbReference type="PROSITE" id="PS50017"/>
    </source>
</evidence>
<dbReference type="RefSeq" id="XP_012939954.2">
    <property type="nucleotide sequence ID" value="XM_013084500.2"/>
</dbReference>
<feature type="transmembrane region" description="Helical" evidence="2">
    <location>
        <begin position="6"/>
        <end position="23"/>
    </location>
</feature>
<sequence length="429" mass="47316">MSIIIVITIIIIILTIIIIIITMPRQFTFKYLATDKRGQVESPAPSVRTPRVTSPIVKHRQGAHPHHPPPGSTEQQSAAAATSSKQNQGRGAKNNNNLESTSKKSGGGLLLKPGAATRPTSGAGKEQRPQSVDPQAEQNRSVSVNDVTIRAVTPSVGKSPRTLAEKDASDWAGRPPSAAPSTQSSASPREEGGVLAWLADGVGGDWMKMGVLLGVPYPSLKVLGQDPSLKDKHRAKKMLHHWRSTRNSRPDHGVPELLMTLQQLSRIDLVRGLKDKLRPWIVEHLEKRGHLKGTVNKHQMDTVEHLEPMSPPFLLALVRRLGFNLDLILALGLSRPEVTHIMNDPLRKHREDKMLGLLIICKDKESSPEAALQNILRVLKTYDLTSTVDWILSTCSQWLRSQGSADDPFAHAIREILQQYDARRKKTSP</sequence>
<dbReference type="PROSITE" id="PS50017">
    <property type="entry name" value="DEATH_DOMAIN"/>
    <property type="match status" value="1"/>
</dbReference>
<evidence type="ECO:0000256" key="2">
    <source>
        <dbReference type="SAM" id="Phobius"/>
    </source>
</evidence>
<feature type="compositionally biased region" description="Low complexity" evidence="1">
    <location>
        <begin position="175"/>
        <end position="187"/>
    </location>
</feature>
<feature type="compositionally biased region" description="Basic residues" evidence="1">
    <location>
        <begin position="57"/>
        <end position="67"/>
    </location>
</feature>
<feature type="region of interest" description="Disordered" evidence="1">
    <location>
        <begin position="57"/>
        <end position="190"/>
    </location>
</feature>
<keyword evidence="2" id="KW-0812">Transmembrane</keyword>
<accession>A0ABM1A3A6</accession>
<protein>
    <submittedName>
        <fullName evidence="5">Uncharacterized protein LOC101864632</fullName>
    </submittedName>
</protein>
<organism evidence="4 5">
    <name type="scientific">Aplysia californica</name>
    <name type="common">California sea hare</name>
    <dbReference type="NCBI Taxonomy" id="6500"/>
    <lineage>
        <taxon>Eukaryota</taxon>
        <taxon>Metazoa</taxon>
        <taxon>Spiralia</taxon>
        <taxon>Lophotrochozoa</taxon>
        <taxon>Mollusca</taxon>
        <taxon>Gastropoda</taxon>
        <taxon>Heterobranchia</taxon>
        <taxon>Euthyneura</taxon>
        <taxon>Tectipleura</taxon>
        <taxon>Aplysiida</taxon>
        <taxon>Aplysioidea</taxon>
        <taxon>Aplysiidae</taxon>
        <taxon>Aplysia</taxon>
    </lineage>
</organism>
<feature type="compositionally biased region" description="Low complexity" evidence="1">
    <location>
        <begin position="72"/>
        <end position="88"/>
    </location>
</feature>
<dbReference type="Pfam" id="PF00531">
    <property type="entry name" value="Death"/>
    <property type="match status" value="1"/>
</dbReference>
<evidence type="ECO:0000256" key="1">
    <source>
        <dbReference type="SAM" id="MobiDB-lite"/>
    </source>
</evidence>
<reference evidence="5" key="1">
    <citation type="submission" date="2025-08" db="UniProtKB">
        <authorList>
            <consortium name="RefSeq"/>
        </authorList>
    </citation>
    <scope>IDENTIFICATION</scope>
</reference>
<evidence type="ECO:0000313" key="5">
    <source>
        <dbReference type="RefSeq" id="XP_012939954.2"/>
    </source>
</evidence>
<dbReference type="InterPro" id="IPR000488">
    <property type="entry name" value="Death_dom"/>
</dbReference>
<name>A0ABM1A3A6_APLCA</name>
<feature type="compositionally biased region" description="Polar residues" evidence="1">
    <location>
        <begin position="129"/>
        <end position="146"/>
    </location>
</feature>
<dbReference type="Proteomes" id="UP000694888">
    <property type="component" value="Unplaced"/>
</dbReference>
<dbReference type="SUPFAM" id="SSF47986">
    <property type="entry name" value="DEATH domain"/>
    <property type="match status" value="1"/>
</dbReference>
<dbReference type="Gene3D" id="1.10.533.10">
    <property type="entry name" value="Death Domain, Fas"/>
    <property type="match status" value="1"/>
</dbReference>
<keyword evidence="2" id="KW-1133">Transmembrane helix</keyword>
<gene>
    <name evidence="5" type="primary">LOC101864632</name>
</gene>
<keyword evidence="4" id="KW-1185">Reference proteome</keyword>
<keyword evidence="2" id="KW-0472">Membrane</keyword>
<feature type="domain" description="Death" evidence="3">
    <location>
        <begin position="191"/>
        <end position="277"/>
    </location>
</feature>
<proteinExistence type="predicted"/>